<dbReference type="PANTHER" id="PTHR22576">
    <property type="entry name" value="MUCOSA ASSOCIATED LYMPHOID TISSUE LYMPHOMA TRANSLOCATION PROTEIN 1/PARACASPASE"/>
    <property type="match status" value="1"/>
</dbReference>
<dbReference type="PROSITE" id="PS50208">
    <property type="entry name" value="CASPASE_P20"/>
    <property type="match status" value="1"/>
</dbReference>
<evidence type="ECO:0000313" key="6">
    <source>
        <dbReference type="Proteomes" id="UP001596023"/>
    </source>
</evidence>
<accession>A0ABV9KS53</accession>
<dbReference type="EMBL" id="JBHSGN010000034">
    <property type="protein sequence ID" value="MFC4672858.1"/>
    <property type="molecule type" value="Genomic_DNA"/>
</dbReference>
<comment type="caution">
    <text evidence="5">The sequence shown here is derived from an EMBL/GenBank/DDBJ whole genome shotgun (WGS) entry which is preliminary data.</text>
</comment>
<feature type="domain" description="Caspase family p20" evidence="3">
    <location>
        <begin position="19"/>
        <end position="149"/>
    </location>
</feature>
<evidence type="ECO:0000256" key="1">
    <source>
        <dbReference type="PROSITE-ProRule" id="PRU00473"/>
    </source>
</evidence>
<name>A0ABV9KS53_9BACT</name>
<dbReference type="CDD" id="cd07185">
    <property type="entry name" value="OmpA_C-like"/>
    <property type="match status" value="1"/>
</dbReference>
<dbReference type="Gene3D" id="3.40.50.1460">
    <property type="match status" value="1"/>
</dbReference>
<dbReference type="Pfam" id="PF03781">
    <property type="entry name" value="FGE-sulfatase"/>
    <property type="match status" value="1"/>
</dbReference>
<dbReference type="PROSITE" id="PS51123">
    <property type="entry name" value="OMPA_2"/>
    <property type="match status" value="1"/>
</dbReference>
<dbReference type="InterPro" id="IPR036737">
    <property type="entry name" value="OmpA-like_sf"/>
</dbReference>
<dbReference type="InterPro" id="IPR001309">
    <property type="entry name" value="Pept_C14_p20"/>
</dbReference>
<reference evidence="6" key="1">
    <citation type="journal article" date="2019" name="Int. J. Syst. Evol. Microbiol.">
        <title>The Global Catalogue of Microorganisms (GCM) 10K type strain sequencing project: providing services to taxonomists for standard genome sequencing and annotation.</title>
        <authorList>
            <consortium name="The Broad Institute Genomics Platform"/>
            <consortium name="The Broad Institute Genome Sequencing Center for Infectious Disease"/>
            <person name="Wu L."/>
            <person name="Ma J."/>
        </authorList>
    </citation>
    <scope>NUCLEOTIDE SEQUENCE [LARGE SCALE GENOMIC DNA]</scope>
    <source>
        <strain evidence="6">CCUG 66188</strain>
    </source>
</reference>
<keyword evidence="2" id="KW-0732">Signal</keyword>
<gene>
    <name evidence="5" type="ORF">ACFO6W_04045</name>
</gene>
<dbReference type="PANTHER" id="PTHR22576:SF37">
    <property type="entry name" value="MUCOSA-ASSOCIATED LYMPHOID TISSUE LYMPHOMA TRANSLOCATION PROTEIN 1"/>
    <property type="match status" value="1"/>
</dbReference>
<dbReference type="RefSeq" id="WP_379994071.1">
    <property type="nucleotide sequence ID" value="NZ_JBHSGN010000034.1"/>
</dbReference>
<dbReference type="Pfam" id="PF00691">
    <property type="entry name" value="OmpA"/>
    <property type="match status" value="1"/>
</dbReference>
<dbReference type="Pfam" id="PF00656">
    <property type="entry name" value="Peptidase_C14"/>
    <property type="match status" value="1"/>
</dbReference>
<sequence>MKLFLFTVLLFFTGLSFAQKKAALVVGNNDYKELPLKNAVNDANLMEVTLQKLGFTVQKVVNTSKSGFEKQLLTFIKNHKNADVRFFYYAGHGIQIDGKNFLVPVDASLDERENVTLEGLDFSTIFDQFQNSRTDAMNIFVIDACRNNPFKNRSWGSRGGVGDRGLVLRKADFTTGSFAAFAADNGQVASDGNNSDNGLYTKVLSDELLVPGLELNILFQKVRGKVIKLSNGEQTPVEENRLISSNGFYFIPPVDKPTPSPSPAPVVNSVADYTETAGSLNIEMVAVKGGTFTMGSPASEPDRGYDEIQHQVTLSDFYIGKYEVTQAQWEAVMGNNPSSFKGSNRPVEFVSWNDIQAFLFKLNTKTGKKYRLPTEAEWEYAARGGNKSQRYMYSGGDYLNVAGWFKYNSDNATHPVGERQANELGVYDMSGNVWEWCNDWYGDYSTALATNPLGAASGSSRVLRGGSWMFPAKYCRSANRAFKSPPTLKVNTYGFRLALGSSSSTKDEEVIINDGQAIKVTFESGILFATNSSTLNSASQSVLTSFATSLTKNPDTNVILYGYTDSTENNKLSIKRAQAVANFLMSKGVGYSRMITQGVGSEQPIADNSTAIGRTQNRRVEVYILPNEKKTTKDATLN</sequence>
<evidence type="ECO:0000256" key="2">
    <source>
        <dbReference type="SAM" id="SignalP"/>
    </source>
</evidence>
<dbReference type="InterPro" id="IPR011600">
    <property type="entry name" value="Pept_C14_caspase"/>
</dbReference>
<dbReference type="Gene3D" id="3.90.1580.10">
    <property type="entry name" value="paralog of FGE (formylglycine-generating enzyme)"/>
    <property type="match status" value="1"/>
</dbReference>
<dbReference type="Proteomes" id="UP001596023">
    <property type="component" value="Unassembled WGS sequence"/>
</dbReference>
<keyword evidence="1" id="KW-0472">Membrane</keyword>
<dbReference type="InterPro" id="IPR016187">
    <property type="entry name" value="CTDL_fold"/>
</dbReference>
<feature type="domain" description="OmpA-like" evidence="4">
    <location>
        <begin position="515"/>
        <end position="628"/>
    </location>
</feature>
<organism evidence="5 6">
    <name type="scientific">Dysgonomonas termitidis</name>
    <dbReference type="NCBI Taxonomy" id="1516126"/>
    <lineage>
        <taxon>Bacteria</taxon>
        <taxon>Pseudomonadati</taxon>
        <taxon>Bacteroidota</taxon>
        <taxon>Bacteroidia</taxon>
        <taxon>Bacteroidales</taxon>
        <taxon>Dysgonomonadaceae</taxon>
        <taxon>Dysgonomonas</taxon>
    </lineage>
</organism>
<dbReference type="InterPro" id="IPR042095">
    <property type="entry name" value="SUMF_sf"/>
</dbReference>
<keyword evidence="6" id="KW-1185">Reference proteome</keyword>
<dbReference type="InterPro" id="IPR005532">
    <property type="entry name" value="SUMF_dom"/>
</dbReference>
<dbReference type="InterPro" id="IPR029030">
    <property type="entry name" value="Caspase-like_dom_sf"/>
</dbReference>
<protein>
    <submittedName>
        <fullName evidence="5">SUMF1/EgtB/PvdO family nonheme iron enzyme</fullName>
    </submittedName>
</protein>
<dbReference type="SUPFAM" id="SSF52129">
    <property type="entry name" value="Caspase-like"/>
    <property type="match status" value="1"/>
</dbReference>
<feature type="chain" id="PRO_5045102392" evidence="2">
    <location>
        <begin position="19"/>
        <end position="638"/>
    </location>
</feature>
<dbReference type="SUPFAM" id="SSF56436">
    <property type="entry name" value="C-type lectin-like"/>
    <property type="match status" value="1"/>
</dbReference>
<dbReference type="Gene3D" id="3.30.1330.60">
    <property type="entry name" value="OmpA-like domain"/>
    <property type="match status" value="1"/>
</dbReference>
<feature type="signal peptide" evidence="2">
    <location>
        <begin position="1"/>
        <end position="18"/>
    </location>
</feature>
<evidence type="ECO:0000259" key="3">
    <source>
        <dbReference type="PROSITE" id="PS50208"/>
    </source>
</evidence>
<dbReference type="InterPro" id="IPR006665">
    <property type="entry name" value="OmpA-like"/>
</dbReference>
<dbReference type="SUPFAM" id="SSF103088">
    <property type="entry name" value="OmpA-like"/>
    <property type="match status" value="1"/>
</dbReference>
<evidence type="ECO:0000259" key="4">
    <source>
        <dbReference type="PROSITE" id="PS51123"/>
    </source>
</evidence>
<proteinExistence type="predicted"/>
<evidence type="ECO:0000313" key="5">
    <source>
        <dbReference type="EMBL" id="MFC4672858.1"/>
    </source>
</evidence>
<dbReference type="InterPro" id="IPR052039">
    <property type="entry name" value="Caspase-related_regulators"/>
</dbReference>